<feature type="compositionally biased region" description="Basic residues" evidence="1">
    <location>
        <begin position="57"/>
        <end position="68"/>
    </location>
</feature>
<feature type="compositionally biased region" description="Basic residues" evidence="1">
    <location>
        <begin position="753"/>
        <end position="781"/>
    </location>
</feature>
<feature type="compositionally biased region" description="Basic residues" evidence="1">
    <location>
        <begin position="733"/>
        <end position="742"/>
    </location>
</feature>
<proteinExistence type="predicted"/>
<name>A0A8D0GHE1_SPHPU</name>
<feature type="compositionally biased region" description="Basic residues" evidence="1">
    <location>
        <begin position="844"/>
        <end position="861"/>
    </location>
</feature>
<reference evidence="3" key="1">
    <citation type="submission" date="2025-08" db="UniProtKB">
        <authorList>
            <consortium name="Ensembl"/>
        </authorList>
    </citation>
    <scope>IDENTIFICATION</scope>
</reference>
<keyword evidence="4" id="KW-1185">Reference proteome</keyword>
<feature type="compositionally biased region" description="Basic residues" evidence="1">
    <location>
        <begin position="796"/>
        <end position="806"/>
    </location>
</feature>
<feature type="compositionally biased region" description="Basic and acidic residues" evidence="1">
    <location>
        <begin position="868"/>
        <end position="877"/>
    </location>
</feature>
<feature type="compositionally biased region" description="Basic and acidic residues" evidence="1">
    <location>
        <begin position="410"/>
        <end position="424"/>
    </location>
</feature>
<feature type="compositionally biased region" description="Basic and acidic residues" evidence="1">
    <location>
        <begin position="584"/>
        <end position="595"/>
    </location>
</feature>
<dbReference type="InterPro" id="IPR047157">
    <property type="entry name" value="PHRF1/Atg35"/>
</dbReference>
<evidence type="ECO:0000313" key="3">
    <source>
        <dbReference type="Ensembl" id="ENSSPUP00000006876.1"/>
    </source>
</evidence>
<feature type="compositionally biased region" description="Basic and acidic residues" evidence="1">
    <location>
        <begin position="807"/>
        <end position="819"/>
    </location>
</feature>
<feature type="region of interest" description="Disordered" evidence="1">
    <location>
        <begin position="493"/>
        <end position="544"/>
    </location>
</feature>
<dbReference type="PANTHER" id="PTHR12618">
    <property type="entry name" value="PHD AND RING FINGER DOMAIN-CONTAINING PROTEIN 1"/>
    <property type="match status" value="1"/>
</dbReference>
<evidence type="ECO:0000259" key="2">
    <source>
        <dbReference type="Pfam" id="PF23030"/>
    </source>
</evidence>
<protein>
    <recommendedName>
        <fullName evidence="2">SFR19-like C-terminal domain-containing protein</fullName>
    </recommendedName>
</protein>
<feature type="region of interest" description="Disordered" evidence="1">
    <location>
        <begin position="1096"/>
        <end position="1131"/>
    </location>
</feature>
<feature type="region of interest" description="Disordered" evidence="1">
    <location>
        <begin position="226"/>
        <end position="255"/>
    </location>
</feature>
<dbReference type="Pfam" id="PF23030">
    <property type="entry name" value="SCAF11-like_C"/>
    <property type="match status" value="1"/>
</dbReference>
<accession>A0A8D0GHE1</accession>
<feature type="compositionally biased region" description="Basic and acidic residues" evidence="1">
    <location>
        <begin position="829"/>
        <end position="843"/>
    </location>
</feature>
<feature type="compositionally biased region" description="Basic and acidic residues" evidence="1">
    <location>
        <begin position="626"/>
        <end position="637"/>
    </location>
</feature>
<feature type="compositionally biased region" description="Basic residues" evidence="1">
    <location>
        <begin position="30"/>
        <end position="45"/>
    </location>
</feature>
<reference evidence="3" key="2">
    <citation type="submission" date="2025-09" db="UniProtKB">
        <authorList>
            <consortium name="Ensembl"/>
        </authorList>
    </citation>
    <scope>IDENTIFICATION</scope>
</reference>
<organism evidence="3 4">
    <name type="scientific">Sphenodon punctatus</name>
    <name type="common">Tuatara</name>
    <name type="synonym">Hatteria punctata</name>
    <dbReference type="NCBI Taxonomy" id="8508"/>
    <lineage>
        <taxon>Eukaryota</taxon>
        <taxon>Metazoa</taxon>
        <taxon>Chordata</taxon>
        <taxon>Craniata</taxon>
        <taxon>Vertebrata</taxon>
        <taxon>Euteleostomi</taxon>
        <taxon>Lepidosauria</taxon>
        <taxon>Sphenodontia</taxon>
        <taxon>Sphenodontidae</taxon>
        <taxon>Sphenodon</taxon>
    </lineage>
</organism>
<feature type="compositionally biased region" description="Low complexity" evidence="1">
    <location>
        <begin position="232"/>
        <end position="243"/>
    </location>
</feature>
<dbReference type="InterPro" id="IPR057031">
    <property type="entry name" value="SFR19-like_C"/>
</dbReference>
<dbReference type="OMA" id="CEIKTEP"/>
<feature type="compositionally biased region" description="Basic and acidic residues" evidence="1">
    <location>
        <begin position="1119"/>
        <end position="1131"/>
    </location>
</feature>
<evidence type="ECO:0000256" key="1">
    <source>
        <dbReference type="SAM" id="MobiDB-lite"/>
    </source>
</evidence>
<feature type="region of interest" description="Disordered" evidence="1">
    <location>
        <begin position="573"/>
        <end position="932"/>
    </location>
</feature>
<feature type="compositionally biased region" description="Polar residues" evidence="1">
    <location>
        <begin position="573"/>
        <end position="583"/>
    </location>
</feature>
<feature type="region of interest" description="Disordered" evidence="1">
    <location>
        <begin position="379"/>
        <end position="438"/>
    </location>
</feature>
<feature type="compositionally biased region" description="Basic residues" evidence="1">
    <location>
        <begin position="878"/>
        <end position="894"/>
    </location>
</feature>
<sequence length="1222" mass="135792">MSSLLDETIDAVAAGLSTAVYQRPLTPRVTSKRKRKKGRKKRTRTKSSVGKENSGSRFKRSKRRVKKRRVKKIRIKNEVTTRSRIAKTLGLGKPVRGASVPSVYKPVEPSLGLMRADIGAASLSVFGDPYELDPYESNEELPPTPASPLSIKRRALSQSALRSHQPVARTISVGLSRRSVPALIPEQETESAPVPDLLGSILSGQSLLLMSSSDVVINRDGSLTAKKAGTTASSSRAEPSRSSQPDPHTKPTSSNLLSLSLSSLSQVEKAGSFVPTSSGRAAIRLEYSMTPRSVKTQNLANLSRLGPKSGEMPRFNGGSKCTVSSLATSSKPLGSNSSLFSKNVPVRQPLKLAPKRIDISELPRIPKIKKDANFGHLEAESVGNRSGDIPSSCVTKLTGKGSTSQPVRGSKMESSKPNDKESQRPMHTSRGFYNTNTGVCGSTALPGTSRGKGGSSPFASFKINIPGNVGGHPSRLSNPGFCNTFRPVDEKVQQKENPSPLFSLKKPKPIKSEIYDPFDPTGSDSSSTNSSPERMPFTNITRTISIDSPKVQTFQTVRRFTPYTMENIFGSGAESSDVLSSNTESHDDVKMEGRIVEQISDTEQEKMDEEDSSRSPCTSTVVRRISKIEHLNEESRESPCSFFEDEDPARLNVKMEPDSPLINNDQQKMHKKDKAAKRSLSRSPSISSSRGRKKSKRKKASLKEHKRTRSRSRSTSRSSRSTSWSAEEDYSKTHKPKSKTRHSSSDYSSSHERLKKKKAKDKNKDKKAKSSWSRDRKRSRSRSGSAGSSLELYESRKKKRQSGSKSRGRDRSRSNSTERVKKRKHRRDKSYERYDKKDSFSRSRERKRSRSRSRERRKWRLRSPSVTRSREHKGIKSREKRPRSRSRSKERKYKPKEMSPLPPQEKDPRSSDENITRSVVCSPPLKQEPEDAVLEDASSNIHLDIKLEKETPRESAVAEVDFQKPVQMEQISEEFTSKAVLPKPECTTSQALAEENSLPLEEEFTVGAPIPALSSQTNVSLEEIIVKKEDGGECSPLIDSLLEKEIGVYSQNIPLTPPMPSSLPPYAPVSQPTVQFIMQGSLPLLDCVAGPSLTPEPGSLATASEPGIQAASTGDAEEEIKAPKSPVDKTKNEEYMKKLHMQERAVEEVKLAIKPFYQKREITKEEYKDILRKAVQKICHSKSGEINPVKVANLVKAYVEKYKHMRKHKKSETEEAPQDMEN</sequence>
<feature type="compositionally biased region" description="Basic residues" evidence="1">
    <location>
        <begin position="690"/>
        <end position="714"/>
    </location>
</feature>
<feature type="region of interest" description="Disordered" evidence="1">
    <location>
        <begin position="24"/>
        <end position="68"/>
    </location>
</feature>
<feature type="domain" description="SFR19-like C-terminal" evidence="2">
    <location>
        <begin position="1129"/>
        <end position="1213"/>
    </location>
</feature>
<feature type="compositionally biased region" description="Basic and acidic residues" evidence="1">
    <location>
        <begin position="904"/>
        <end position="915"/>
    </location>
</feature>
<dbReference type="PANTHER" id="PTHR12618:SF20">
    <property type="entry name" value="PHD AND RING FINGER DOMAIN-CONTAINING PROTEIN 1"/>
    <property type="match status" value="1"/>
</dbReference>
<dbReference type="Ensembl" id="ENSSPUT00000007315.1">
    <property type="protein sequence ID" value="ENSSPUP00000006876.1"/>
    <property type="gene ID" value="ENSSPUG00000005299.1"/>
</dbReference>
<feature type="compositionally biased region" description="Basic residues" evidence="1">
    <location>
        <begin position="669"/>
        <end position="680"/>
    </location>
</feature>
<evidence type="ECO:0000313" key="4">
    <source>
        <dbReference type="Proteomes" id="UP000694392"/>
    </source>
</evidence>
<dbReference type="AlphaFoldDB" id="A0A8D0GHE1"/>
<feature type="compositionally biased region" description="Polar residues" evidence="1">
    <location>
        <begin position="392"/>
        <end position="407"/>
    </location>
</feature>
<feature type="compositionally biased region" description="Acidic residues" evidence="1">
    <location>
        <begin position="600"/>
        <end position="611"/>
    </location>
</feature>
<dbReference type="Proteomes" id="UP000694392">
    <property type="component" value="Unplaced"/>
</dbReference>
<dbReference type="GeneTree" id="ENSGT00950000183205"/>